<reference evidence="2 3" key="1">
    <citation type="submission" date="2018-10" db="EMBL/GenBank/DDBJ databases">
        <title>Isolation from cow dung.</title>
        <authorList>
            <person name="Ling L."/>
        </authorList>
    </citation>
    <scope>NUCLEOTIDE SEQUENCE [LARGE SCALE GENOMIC DNA]</scope>
    <source>
        <strain evidence="2 3">NEAU-LL90</strain>
    </source>
</reference>
<feature type="chain" id="PRO_5039281343" evidence="1">
    <location>
        <begin position="22"/>
        <end position="353"/>
    </location>
</feature>
<dbReference type="Pfam" id="PF00756">
    <property type="entry name" value="Esterase"/>
    <property type="match status" value="1"/>
</dbReference>
<dbReference type="InterPro" id="IPR029058">
    <property type="entry name" value="AB_hydrolase_fold"/>
</dbReference>
<evidence type="ECO:0000313" key="3">
    <source>
        <dbReference type="Proteomes" id="UP000279275"/>
    </source>
</evidence>
<evidence type="ECO:0000313" key="2">
    <source>
        <dbReference type="EMBL" id="RMI34072.1"/>
    </source>
</evidence>
<dbReference type="PANTHER" id="PTHR48098:SF1">
    <property type="entry name" value="DIACYLGLYCEROL ACYLTRANSFERASE_MYCOLYLTRANSFERASE AG85A"/>
    <property type="match status" value="1"/>
</dbReference>
<protein>
    <submittedName>
        <fullName evidence="2">Esterase family protein</fullName>
    </submittedName>
</protein>
<dbReference type="PROSITE" id="PS51257">
    <property type="entry name" value="PROKAR_LIPOPROTEIN"/>
    <property type="match status" value="1"/>
</dbReference>
<organism evidence="2 3">
    <name type="scientific">Nocardia stercoris</name>
    <dbReference type="NCBI Taxonomy" id="2483361"/>
    <lineage>
        <taxon>Bacteria</taxon>
        <taxon>Bacillati</taxon>
        <taxon>Actinomycetota</taxon>
        <taxon>Actinomycetes</taxon>
        <taxon>Mycobacteriales</taxon>
        <taxon>Nocardiaceae</taxon>
        <taxon>Nocardia</taxon>
    </lineage>
</organism>
<accession>A0A3M2L8T2</accession>
<dbReference type="SUPFAM" id="SSF53474">
    <property type="entry name" value="alpha/beta-Hydrolases"/>
    <property type="match status" value="1"/>
</dbReference>
<dbReference type="InterPro" id="IPR050583">
    <property type="entry name" value="Mycobacterial_A85_antigen"/>
</dbReference>
<dbReference type="EMBL" id="RFFH01000002">
    <property type="protein sequence ID" value="RMI34072.1"/>
    <property type="molecule type" value="Genomic_DNA"/>
</dbReference>
<dbReference type="OrthoDB" id="4510758at2"/>
<comment type="caution">
    <text evidence="2">The sequence shown here is derived from an EMBL/GenBank/DDBJ whole genome shotgun (WGS) entry which is preliminary data.</text>
</comment>
<keyword evidence="3" id="KW-1185">Reference proteome</keyword>
<dbReference type="InterPro" id="IPR000801">
    <property type="entry name" value="Esterase-like"/>
</dbReference>
<sequence>MKRRVTSLAVAGMVSACVATTAGLGTAAADAGSDPIIASNALLASPVSDDGSKIVSGTINGQSIVLSVYSAAMDKNITVNVQRPADASVPRPVLYLLNGAGGGEDIATWQHNTNIYDMLAQKNANIVMPLGGRWAYYTDWQQDDPTLGRNKWETFLLDELPPLVNAALGTNGVQAIAANSMTATSVLNLAEMRPGFYSAVAGYSGCAQTSDPTGKQFVKMVTEAYGGGKVSNMWGPDGDPDWIAHDPVVNAEKLRGTNLFISSGSGLPGPHDALGDPTMMNPTSAGLANQIIVGGIIEAATSYCTHNLQNKLAQLGIPATFDLPVTGTHSWGYWQDSFDASWPQLAAGMGIDQ</sequence>
<feature type="signal peptide" evidence="1">
    <location>
        <begin position="1"/>
        <end position="21"/>
    </location>
</feature>
<proteinExistence type="predicted"/>
<evidence type="ECO:0000256" key="1">
    <source>
        <dbReference type="SAM" id="SignalP"/>
    </source>
</evidence>
<dbReference type="Proteomes" id="UP000279275">
    <property type="component" value="Unassembled WGS sequence"/>
</dbReference>
<dbReference type="PANTHER" id="PTHR48098">
    <property type="entry name" value="ENTEROCHELIN ESTERASE-RELATED"/>
    <property type="match status" value="1"/>
</dbReference>
<name>A0A3M2L8T2_9NOCA</name>
<keyword evidence="1" id="KW-0732">Signal</keyword>
<dbReference type="GO" id="GO:0016747">
    <property type="term" value="F:acyltransferase activity, transferring groups other than amino-acyl groups"/>
    <property type="evidence" value="ECO:0007669"/>
    <property type="project" value="TreeGrafter"/>
</dbReference>
<dbReference type="Gene3D" id="3.40.50.1820">
    <property type="entry name" value="alpha/beta hydrolase"/>
    <property type="match status" value="1"/>
</dbReference>
<dbReference type="AlphaFoldDB" id="A0A3M2L8T2"/>
<gene>
    <name evidence="2" type="ORF">EBN03_06445</name>
</gene>
<dbReference type="RefSeq" id="WP_122186998.1">
    <property type="nucleotide sequence ID" value="NZ_RFFH01000002.1"/>
</dbReference>